<dbReference type="Proteomes" id="UP000604046">
    <property type="component" value="Unassembled WGS sequence"/>
</dbReference>
<evidence type="ECO:0000313" key="1">
    <source>
        <dbReference type="EMBL" id="CAE7266598.1"/>
    </source>
</evidence>
<dbReference type="OrthoDB" id="10263824at2759"/>
<gene>
    <name evidence="1" type="primary">bioF</name>
    <name evidence="1" type="ORF">SNAT2548_LOCUS14111</name>
</gene>
<dbReference type="Gene3D" id="1.25.40.10">
    <property type="entry name" value="Tetratricopeptide repeat domain"/>
    <property type="match status" value="1"/>
</dbReference>
<protein>
    <submittedName>
        <fullName evidence="1">BioF protein</fullName>
    </submittedName>
</protein>
<accession>A0A812MEZ4</accession>
<reference evidence="1" key="1">
    <citation type="submission" date="2021-02" db="EMBL/GenBank/DDBJ databases">
        <authorList>
            <person name="Dougan E. K."/>
            <person name="Rhodes N."/>
            <person name="Thang M."/>
            <person name="Chan C."/>
        </authorList>
    </citation>
    <scope>NUCLEOTIDE SEQUENCE</scope>
</reference>
<keyword evidence="2" id="KW-1185">Reference proteome</keyword>
<dbReference type="InterPro" id="IPR011990">
    <property type="entry name" value="TPR-like_helical_dom_sf"/>
</dbReference>
<dbReference type="EMBL" id="CAJNDS010001591">
    <property type="protein sequence ID" value="CAE7266598.1"/>
    <property type="molecule type" value="Genomic_DNA"/>
</dbReference>
<sequence>MEKRSPAVGACQDGQWVMALALLNQMSVFRVELGFITCAAVLTACSVAQQWLRCFQVLEQMRDLHLAIDFVALCDTVQACDRCGLGQTAVPPLLTEVRTSLLDYATAFRDQSRVASCVLEPA</sequence>
<evidence type="ECO:0000313" key="2">
    <source>
        <dbReference type="Proteomes" id="UP000604046"/>
    </source>
</evidence>
<proteinExistence type="predicted"/>
<organism evidence="1 2">
    <name type="scientific">Symbiodinium natans</name>
    <dbReference type="NCBI Taxonomy" id="878477"/>
    <lineage>
        <taxon>Eukaryota</taxon>
        <taxon>Sar</taxon>
        <taxon>Alveolata</taxon>
        <taxon>Dinophyceae</taxon>
        <taxon>Suessiales</taxon>
        <taxon>Symbiodiniaceae</taxon>
        <taxon>Symbiodinium</taxon>
    </lineage>
</organism>
<dbReference type="AlphaFoldDB" id="A0A812MEZ4"/>
<name>A0A812MEZ4_9DINO</name>
<comment type="caution">
    <text evidence="1">The sequence shown here is derived from an EMBL/GenBank/DDBJ whole genome shotgun (WGS) entry which is preliminary data.</text>
</comment>